<dbReference type="AlphaFoldDB" id="A0A0D1BZF8"/>
<dbReference type="PANTHER" id="PTHR39430:SF1">
    <property type="entry name" value="PROTEASE"/>
    <property type="match status" value="1"/>
</dbReference>
<feature type="transmembrane region" description="Helical" evidence="1">
    <location>
        <begin position="169"/>
        <end position="188"/>
    </location>
</feature>
<gene>
    <name evidence="3" type="ORF">N495_11160</name>
</gene>
<organism evidence="3 4">
    <name type="scientific">Clostridium botulinum B2 450</name>
    <dbReference type="NCBI Taxonomy" id="1379739"/>
    <lineage>
        <taxon>Bacteria</taxon>
        <taxon>Bacillati</taxon>
        <taxon>Bacillota</taxon>
        <taxon>Clostridia</taxon>
        <taxon>Eubacteriales</taxon>
        <taxon>Clostridiaceae</taxon>
        <taxon>Clostridium</taxon>
    </lineage>
</organism>
<evidence type="ECO:0000256" key="1">
    <source>
        <dbReference type="SAM" id="Phobius"/>
    </source>
</evidence>
<keyword evidence="3" id="KW-0378">Hydrolase</keyword>
<dbReference type="GO" id="GO:0080120">
    <property type="term" value="P:CAAX-box protein maturation"/>
    <property type="evidence" value="ECO:0007669"/>
    <property type="project" value="UniProtKB-ARBA"/>
</dbReference>
<dbReference type="InterPro" id="IPR003675">
    <property type="entry name" value="Rce1/LyrA-like_dom"/>
</dbReference>
<feature type="transmembrane region" description="Helical" evidence="1">
    <location>
        <begin position="58"/>
        <end position="79"/>
    </location>
</feature>
<dbReference type="GO" id="GO:0006508">
    <property type="term" value="P:proteolysis"/>
    <property type="evidence" value="ECO:0007669"/>
    <property type="project" value="UniProtKB-KW"/>
</dbReference>
<dbReference type="Proteomes" id="UP000032250">
    <property type="component" value="Unassembled WGS sequence"/>
</dbReference>
<dbReference type="OrthoDB" id="324900at2"/>
<comment type="caution">
    <text evidence="3">The sequence shown here is derived from an EMBL/GenBank/DDBJ whole genome shotgun (WGS) entry which is preliminary data.</text>
</comment>
<feature type="domain" description="CAAX prenyl protease 2/Lysostaphin resistance protein A-like" evidence="2">
    <location>
        <begin position="138"/>
        <end position="230"/>
    </location>
</feature>
<evidence type="ECO:0000313" key="3">
    <source>
        <dbReference type="EMBL" id="KIS24116.1"/>
    </source>
</evidence>
<accession>A0A0D1BZF8</accession>
<proteinExistence type="predicted"/>
<reference evidence="3 4" key="1">
    <citation type="submission" date="2014-06" db="EMBL/GenBank/DDBJ databases">
        <title>Genome characterization of distinct group I Clostridium botulinum lineages.</title>
        <authorList>
            <person name="Giordani F."/>
            <person name="Anselmo A."/>
            <person name="Fillo S."/>
            <person name="Palozzi A.M."/>
            <person name="Fortunato A."/>
            <person name="Gentile B."/>
            <person name="Ciammaruconi A."/>
            <person name="Anniballi F."/>
            <person name="De Medici D."/>
            <person name="Lista F."/>
        </authorList>
    </citation>
    <scope>NUCLEOTIDE SEQUENCE [LARGE SCALE GENOMIC DNA]</scope>
    <source>
        <strain evidence="3 4">B2 450</strain>
    </source>
</reference>
<keyword evidence="1" id="KW-0472">Membrane</keyword>
<feature type="transmembrane region" description="Helical" evidence="1">
    <location>
        <begin position="269"/>
        <end position="288"/>
    </location>
</feature>
<dbReference type="PATRIC" id="fig|1379739.3.peg.2604"/>
<keyword evidence="3" id="KW-0645">Protease</keyword>
<dbReference type="HOGENOM" id="CLU_051806_1_1_9"/>
<dbReference type="GO" id="GO:0004175">
    <property type="term" value="F:endopeptidase activity"/>
    <property type="evidence" value="ECO:0007669"/>
    <property type="project" value="UniProtKB-ARBA"/>
</dbReference>
<dbReference type="EMBL" id="JXSU01000007">
    <property type="protein sequence ID" value="KIS24116.1"/>
    <property type="molecule type" value="Genomic_DNA"/>
</dbReference>
<evidence type="ECO:0000313" key="4">
    <source>
        <dbReference type="Proteomes" id="UP000032250"/>
    </source>
</evidence>
<dbReference type="PANTHER" id="PTHR39430">
    <property type="entry name" value="MEMBRANE-ASSOCIATED PROTEASE-RELATED"/>
    <property type="match status" value="1"/>
</dbReference>
<name>A0A0D1BZF8_CLOBO</name>
<feature type="transmembrane region" description="Helical" evidence="1">
    <location>
        <begin position="21"/>
        <end position="46"/>
    </location>
</feature>
<sequence length="297" mass="32853">MILKETELVRQAKESRHLYNIIVAYLLVFLFMVIGQIIGGIVFLIIKTILKIPNNTPINFSLYLITGFLFSTLIVFIWVKKREKRSIAGLGFFREGFLGKYISGFIVGVILFSSVVIVLIVTGHINLVNGLNLNNILPLIIVLPGWMIQSATEEVLVRGWLMNVLGAKYNITIGLIFSSLLFALLHFFNPNVSLVAILNLFITGIVFGLYVIKTKNLWGACGLHAAWNFFQGNIFGLEVSGIKTDIGSLMKLKLVGSDLFAGGSFGPEAGIACTIVLSVAIIILLYKIKNSYEKIHL</sequence>
<keyword evidence="1" id="KW-0812">Transmembrane</keyword>
<dbReference type="RefSeq" id="WP_043032092.1">
    <property type="nucleotide sequence ID" value="NZ_JXSU01000007.1"/>
</dbReference>
<keyword evidence="1" id="KW-1133">Transmembrane helix</keyword>
<protein>
    <submittedName>
        <fullName evidence="3">Protease</fullName>
    </submittedName>
</protein>
<dbReference type="Pfam" id="PF02517">
    <property type="entry name" value="Rce1-like"/>
    <property type="match status" value="1"/>
</dbReference>
<evidence type="ECO:0000259" key="2">
    <source>
        <dbReference type="Pfam" id="PF02517"/>
    </source>
</evidence>
<feature type="transmembrane region" description="Helical" evidence="1">
    <location>
        <begin position="100"/>
        <end position="125"/>
    </location>
</feature>
<feature type="transmembrane region" description="Helical" evidence="1">
    <location>
        <begin position="194"/>
        <end position="212"/>
    </location>
</feature>